<name>A0ABY8TD11_9HYPH</name>
<feature type="region of interest" description="Disordered" evidence="1">
    <location>
        <begin position="18"/>
        <end position="37"/>
    </location>
</feature>
<protein>
    <recommendedName>
        <fullName evidence="5">UrcA family protein</fullName>
    </recommendedName>
</protein>
<feature type="region of interest" description="Disordered" evidence="1">
    <location>
        <begin position="95"/>
        <end position="115"/>
    </location>
</feature>
<keyword evidence="3" id="KW-0614">Plasmid</keyword>
<geneLocation type="plasmid" evidence="3 4">
    <name>pSkuCCBAU71714a</name>
</geneLocation>
<sequence>MNKFLLMTAGLLLMPLPALSQSAPDSGSRDPGSIQDREIEDLLRSITDEVSGGSGGPRRGAAFLLRSGDATVAVRCDPRESMKDCVDLTTSLLEKARSAMPTGGGAPGTAPPPRP</sequence>
<reference evidence="3 4" key="1">
    <citation type="submission" date="2023-03" db="EMBL/GenBank/DDBJ databases">
        <authorList>
            <person name="Menendez E."/>
            <person name="Kaur S."/>
            <person name="Flores-Felix J.D."/>
            <person name="diCenzo G.C."/>
            <person name="Peix A."/>
            <person name="Velazquez E."/>
        </authorList>
    </citation>
    <scope>NUCLEOTIDE SEQUENCE [LARGE SCALE GENOMIC DNA]</scope>
    <source>
        <strain evidence="3 4">CCBAU 71714</strain>
        <plasmid evidence="3 4">pSkuCCBAU71714a</plasmid>
    </source>
</reference>
<accession>A0ABY8TD11</accession>
<organism evidence="3 4">
    <name type="scientific">Sinorhizobium kummerowiae</name>
    <dbReference type="NCBI Taxonomy" id="158892"/>
    <lineage>
        <taxon>Bacteria</taxon>
        <taxon>Pseudomonadati</taxon>
        <taxon>Pseudomonadota</taxon>
        <taxon>Alphaproteobacteria</taxon>
        <taxon>Hyphomicrobiales</taxon>
        <taxon>Rhizobiaceae</taxon>
        <taxon>Sinorhizobium/Ensifer group</taxon>
        <taxon>Sinorhizobium</taxon>
    </lineage>
</organism>
<feature type="signal peptide" evidence="2">
    <location>
        <begin position="1"/>
        <end position="20"/>
    </location>
</feature>
<evidence type="ECO:0000256" key="1">
    <source>
        <dbReference type="SAM" id="MobiDB-lite"/>
    </source>
</evidence>
<evidence type="ECO:0000256" key="2">
    <source>
        <dbReference type="SAM" id="SignalP"/>
    </source>
</evidence>
<keyword evidence="4" id="KW-1185">Reference proteome</keyword>
<keyword evidence="2" id="KW-0732">Signal</keyword>
<dbReference type="Proteomes" id="UP001233264">
    <property type="component" value="Plasmid pSkuCCBAU71714a"/>
</dbReference>
<evidence type="ECO:0000313" key="4">
    <source>
        <dbReference type="Proteomes" id="UP001233264"/>
    </source>
</evidence>
<proteinExistence type="predicted"/>
<gene>
    <name evidence="3" type="ORF">PZL22_005942</name>
</gene>
<dbReference type="RefSeq" id="WP_041169964.1">
    <property type="nucleotide sequence ID" value="NZ_CP120366.1"/>
</dbReference>
<dbReference type="EMBL" id="CP120366">
    <property type="protein sequence ID" value="WHS95791.1"/>
    <property type="molecule type" value="Genomic_DNA"/>
</dbReference>
<evidence type="ECO:0000313" key="3">
    <source>
        <dbReference type="EMBL" id="WHS95791.1"/>
    </source>
</evidence>
<feature type="chain" id="PRO_5047116597" description="UrcA family protein" evidence="2">
    <location>
        <begin position="21"/>
        <end position="115"/>
    </location>
</feature>
<evidence type="ECO:0008006" key="5">
    <source>
        <dbReference type="Google" id="ProtNLM"/>
    </source>
</evidence>